<dbReference type="GO" id="GO:0016853">
    <property type="term" value="F:isomerase activity"/>
    <property type="evidence" value="ECO:0007669"/>
    <property type="project" value="UniProtKB-KW"/>
</dbReference>
<dbReference type="AlphaFoldDB" id="A0A0C6PEK4"/>
<proteinExistence type="inferred from homology"/>
<reference evidence="3 4" key="1">
    <citation type="journal article" date="2012" name="BMC Genomics">
        <title>Comparative genomics of the classical Bordetella subspecies: the evolution and exchange of virulence-associated diversity amongst closely related pathogens.</title>
        <authorList>
            <person name="Park J."/>
            <person name="Zhang Y."/>
            <person name="Buboltz A.M."/>
            <person name="Zhang X."/>
            <person name="Schuster S.C."/>
            <person name="Ahuja U."/>
            <person name="Liu M."/>
            <person name="Miller J.F."/>
            <person name="Sebaihia M."/>
            <person name="Bentley S.D."/>
            <person name="Parkhill J."/>
            <person name="Harvill E.T."/>
        </authorList>
    </citation>
    <scope>NUCLEOTIDE SEQUENCE [LARGE SCALE GENOMIC DNA]</scope>
    <source>
        <strain evidence="3 4">253</strain>
    </source>
</reference>
<sequence length="410" mass="42856">MDAPAQEPPRTQAPPSPLCVTADPEQLSLPCLYMRGGSSKGGFFLAADLPADPLERDATLLAAYGSPDARQIDGIGGADPLTSKAAIVARSGRPDADVEYTFCQVDLTRAQVSTGGNCGNMLAAVGPYAVLRGLIPAREGQNRVRIYTTNTKQVVEASFAVRAGVPCVEGPTVVPGVPGSGATVAIDFGDCAGSVSGALLPTGQAADAIEIDGRPVRVSLIDAATPFVYVVAEDIGGDATATPQDIQNDSALMDRLEQARGWAAVTLGLVDDARKARETSPNVPRVMMISAPRDYVAGDTPIKAADINLCVRQLAMQKPHKALAVTGAVCTAIACRIPGSVVQEQLRGDTGSEIRLGHPSGALSVDSQVDQTPAGPRVRKAALNRTARLIMAGQLFIAREKIRQLMQRMR</sequence>
<evidence type="ECO:0000256" key="2">
    <source>
        <dbReference type="ARBA" id="ARBA00023235"/>
    </source>
</evidence>
<dbReference type="PANTHER" id="PTHR43709">
    <property type="entry name" value="ACONITATE ISOMERASE-RELATED"/>
    <property type="match status" value="1"/>
</dbReference>
<dbReference type="RefSeq" id="WP_015065187.1">
    <property type="nucleotide sequence ID" value="NC_019382.1"/>
</dbReference>
<dbReference type="OrthoDB" id="9779763at2"/>
<keyword evidence="2" id="KW-0413">Isomerase</keyword>
<name>A0A0C6PEK4_BORBO</name>
<dbReference type="EMBL" id="HE965806">
    <property type="protein sequence ID" value="CCJ56720.1"/>
    <property type="molecule type" value="Genomic_DNA"/>
</dbReference>
<dbReference type="InterPro" id="IPR007400">
    <property type="entry name" value="PrpF-like"/>
</dbReference>
<dbReference type="HOGENOM" id="CLU_026443_2_1_4"/>
<dbReference type="Pfam" id="PF04303">
    <property type="entry name" value="PrpF"/>
    <property type="match status" value="1"/>
</dbReference>
<evidence type="ECO:0008006" key="5">
    <source>
        <dbReference type="Google" id="ProtNLM"/>
    </source>
</evidence>
<dbReference type="Gene3D" id="3.10.310.10">
    <property type="entry name" value="Diaminopimelate Epimerase, Chain A, domain 1"/>
    <property type="match status" value="2"/>
</dbReference>
<accession>A0A0C6PEK4</accession>
<dbReference type="KEGG" id="bbh:BN112_4806"/>
<organism evidence="3 4">
    <name type="scientific">Bordetella bronchiseptica 253</name>
    <dbReference type="NCBI Taxonomy" id="568707"/>
    <lineage>
        <taxon>Bacteria</taxon>
        <taxon>Pseudomonadati</taxon>
        <taxon>Pseudomonadota</taxon>
        <taxon>Betaproteobacteria</taxon>
        <taxon>Burkholderiales</taxon>
        <taxon>Alcaligenaceae</taxon>
        <taxon>Bordetella</taxon>
    </lineage>
</organism>
<dbReference type="Proteomes" id="UP000007564">
    <property type="component" value="Chromosome"/>
</dbReference>
<protein>
    <recommendedName>
        <fullName evidence="5">Methylitaconate delta2-delta3-isomerase</fullName>
    </recommendedName>
</protein>
<evidence type="ECO:0000313" key="4">
    <source>
        <dbReference type="Proteomes" id="UP000007564"/>
    </source>
</evidence>
<dbReference type="PANTHER" id="PTHR43709:SF3">
    <property type="entry name" value="ISOMERASE YBHH-RELATED"/>
    <property type="match status" value="1"/>
</dbReference>
<evidence type="ECO:0000313" key="3">
    <source>
        <dbReference type="EMBL" id="CCJ56720.1"/>
    </source>
</evidence>
<comment type="similarity">
    <text evidence="1">Belongs to the PrpF family.</text>
</comment>
<dbReference type="SUPFAM" id="SSF54506">
    <property type="entry name" value="Diaminopimelate epimerase-like"/>
    <property type="match status" value="2"/>
</dbReference>
<gene>
    <name evidence="3" type="ORF">BN112_4806</name>
</gene>
<evidence type="ECO:0000256" key="1">
    <source>
        <dbReference type="ARBA" id="ARBA00007673"/>
    </source>
</evidence>